<dbReference type="InterPro" id="IPR036856">
    <property type="entry name" value="Ald_Oxase/Xan_DH_a/b_sf"/>
</dbReference>
<organism evidence="4">
    <name type="scientific">marine metagenome</name>
    <dbReference type="NCBI Taxonomy" id="408172"/>
    <lineage>
        <taxon>unclassified sequences</taxon>
        <taxon>metagenomes</taxon>
        <taxon>ecological metagenomes</taxon>
    </lineage>
</organism>
<dbReference type="Pfam" id="PF01315">
    <property type="entry name" value="Ald_Xan_dh_C"/>
    <property type="match status" value="1"/>
</dbReference>
<dbReference type="Gene3D" id="3.90.1170.50">
    <property type="entry name" value="Aldehyde oxidase/xanthine dehydrogenase, a/b hammerhead"/>
    <property type="match status" value="1"/>
</dbReference>
<gene>
    <name evidence="4" type="ORF">METZ01_LOCUS148652</name>
</gene>
<dbReference type="SMART" id="SM01008">
    <property type="entry name" value="Ald_Xan_dh_C"/>
    <property type="match status" value="1"/>
</dbReference>
<keyword evidence="1" id="KW-0500">Molybdenum</keyword>
<dbReference type="AlphaFoldDB" id="A0A382A2N0"/>
<feature type="non-terminal residue" evidence="4">
    <location>
        <position position="383"/>
    </location>
</feature>
<evidence type="ECO:0000256" key="2">
    <source>
        <dbReference type="ARBA" id="ARBA00023002"/>
    </source>
</evidence>
<dbReference type="SUPFAM" id="SSF54665">
    <property type="entry name" value="CO dehydrogenase molybdoprotein N-domain-like"/>
    <property type="match status" value="1"/>
</dbReference>
<dbReference type="InterPro" id="IPR037165">
    <property type="entry name" value="AldOxase/xan_DH_Mopterin-bd_sf"/>
</dbReference>
<keyword evidence="2" id="KW-0560">Oxidoreductase</keyword>
<evidence type="ECO:0000259" key="3">
    <source>
        <dbReference type="SMART" id="SM01008"/>
    </source>
</evidence>
<protein>
    <recommendedName>
        <fullName evidence="3">Aldehyde oxidase/xanthine dehydrogenase a/b hammerhead domain-containing protein</fullName>
    </recommendedName>
</protein>
<dbReference type="InterPro" id="IPR008274">
    <property type="entry name" value="AldOxase/xan_DH_MoCoBD1"/>
</dbReference>
<reference evidence="4" key="1">
    <citation type="submission" date="2018-05" db="EMBL/GenBank/DDBJ databases">
        <authorList>
            <person name="Lanie J.A."/>
            <person name="Ng W.-L."/>
            <person name="Kazmierczak K.M."/>
            <person name="Andrzejewski T.M."/>
            <person name="Davidsen T.M."/>
            <person name="Wayne K.J."/>
            <person name="Tettelin H."/>
            <person name="Glass J.I."/>
            <person name="Rusch D."/>
            <person name="Podicherti R."/>
            <person name="Tsui H.-C.T."/>
            <person name="Winkler M.E."/>
        </authorList>
    </citation>
    <scope>NUCLEOTIDE SEQUENCE</scope>
</reference>
<name>A0A382A2N0_9ZZZZ</name>
<accession>A0A382A2N0</accession>
<dbReference type="GO" id="GO:0005506">
    <property type="term" value="F:iron ion binding"/>
    <property type="evidence" value="ECO:0007669"/>
    <property type="project" value="InterPro"/>
</dbReference>
<evidence type="ECO:0000256" key="1">
    <source>
        <dbReference type="ARBA" id="ARBA00022505"/>
    </source>
</evidence>
<dbReference type="Gene3D" id="3.30.365.10">
    <property type="entry name" value="Aldehyde oxidase/xanthine dehydrogenase, molybdopterin binding domain"/>
    <property type="match status" value="2"/>
</dbReference>
<evidence type="ECO:0000313" key="4">
    <source>
        <dbReference type="EMBL" id="SVA95798.1"/>
    </source>
</evidence>
<feature type="domain" description="Aldehyde oxidase/xanthine dehydrogenase a/b hammerhead" evidence="3">
    <location>
        <begin position="20"/>
        <end position="120"/>
    </location>
</feature>
<dbReference type="InterPro" id="IPR016208">
    <property type="entry name" value="Ald_Oxase/xanthine_DH-like"/>
</dbReference>
<dbReference type="EMBL" id="UINC01023673">
    <property type="protein sequence ID" value="SVA95798.1"/>
    <property type="molecule type" value="Genomic_DNA"/>
</dbReference>
<dbReference type="PANTHER" id="PTHR11908">
    <property type="entry name" value="XANTHINE DEHYDROGENASE"/>
    <property type="match status" value="1"/>
</dbReference>
<proteinExistence type="predicted"/>
<dbReference type="Pfam" id="PF02738">
    <property type="entry name" value="MoCoBD_1"/>
    <property type="match status" value="1"/>
</dbReference>
<dbReference type="PANTHER" id="PTHR11908:SF132">
    <property type="entry name" value="ALDEHYDE OXIDASE 1-RELATED"/>
    <property type="match status" value="1"/>
</dbReference>
<dbReference type="InterPro" id="IPR000674">
    <property type="entry name" value="Ald_Oxase/Xan_DH_a/b"/>
</dbReference>
<dbReference type="SUPFAM" id="SSF56003">
    <property type="entry name" value="Molybdenum cofactor-binding domain"/>
    <property type="match status" value="1"/>
</dbReference>
<dbReference type="GO" id="GO:0016491">
    <property type="term" value="F:oxidoreductase activity"/>
    <property type="evidence" value="ECO:0007669"/>
    <property type="project" value="UniProtKB-KW"/>
</dbReference>
<sequence length="383" mass="41551">MAYSLLGKDFVPPDVRGKVNGRAKFSEDFQIDGMVFCRLLTSPLPHGRVVSIDTSAALAMEGVLGTLTADEMPTPPAPNQPALTNEPLFVGDPILAVAAVDETIAQDAIDRIRVEYEELPVTVDPLESLYQGGPNARSDGNAYSALSSTLTHIKWTAQDFSAAGEGHLPMGAPLEEWSFGDIEKGFSQADLILDETFVVSGVSHHSMEPRTAMAYWQNGKLYLHGSTQSQTAVMPGLAAMLRIEINDIVYIAEFCGGGFGSKSRAYPIMCVPAFMAKKLNRPVMMRISRQEEFFLGSARPGFQGRIKLGFRQDGRLTAADLYIVHENGPYTGFDDFDAAASAVTLLYQPPAMRFRAVPIETNTVPRGAMRGPGENQLAVAMEP</sequence>